<proteinExistence type="predicted"/>
<dbReference type="InterPro" id="IPR001810">
    <property type="entry name" value="F-box_dom"/>
</dbReference>
<feature type="domain" description="F-box" evidence="1">
    <location>
        <begin position="7"/>
        <end position="53"/>
    </location>
</feature>
<evidence type="ECO:0000313" key="2">
    <source>
        <dbReference type="EMBL" id="KAK8016580.1"/>
    </source>
</evidence>
<comment type="caution">
    <text evidence="2">The sequence shown here is derived from an EMBL/GenBank/DDBJ whole genome shotgun (WGS) entry which is preliminary data.</text>
</comment>
<dbReference type="Proteomes" id="UP001444661">
    <property type="component" value="Unassembled WGS sequence"/>
</dbReference>
<protein>
    <recommendedName>
        <fullName evidence="1">F-box domain-containing protein</fullName>
    </recommendedName>
</protein>
<gene>
    <name evidence="2" type="ORF">PG993_014769</name>
</gene>
<name>A0ABR1RQ62_9PEZI</name>
<evidence type="ECO:0000313" key="3">
    <source>
        <dbReference type="Proteomes" id="UP001444661"/>
    </source>
</evidence>
<accession>A0ABR1RQ62</accession>
<keyword evidence="3" id="KW-1185">Reference proteome</keyword>
<dbReference type="Pfam" id="PF12937">
    <property type="entry name" value="F-box-like"/>
    <property type="match status" value="1"/>
</dbReference>
<sequence length="180" mass="20046">MHDTINILSIPNELLGQIFDAIQERASLAAAARTCHDLRDFAEARLYSHLSIRKREALEDLRKLVDARPQRAGFVRQLDLVFSTAQYDNNLEGVTTADAVTPFPNLKSLTVESPRCNAMSRASSSKWGTDWPLDMPQYLNLFESASLLNEPSYKGGPLQNLTSCQFPSPLVCFNPSTTVD</sequence>
<organism evidence="2 3">
    <name type="scientific">Apiospora rasikravindrae</name>
    <dbReference type="NCBI Taxonomy" id="990691"/>
    <lineage>
        <taxon>Eukaryota</taxon>
        <taxon>Fungi</taxon>
        <taxon>Dikarya</taxon>
        <taxon>Ascomycota</taxon>
        <taxon>Pezizomycotina</taxon>
        <taxon>Sordariomycetes</taxon>
        <taxon>Xylariomycetidae</taxon>
        <taxon>Amphisphaeriales</taxon>
        <taxon>Apiosporaceae</taxon>
        <taxon>Apiospora</taxon>
    </lineage>
</organism>
<evidence type="ECO:0000259" key="1">
    <source>
        <dbReference type="Pfam" id="PF12937"/>
    </source>
</evidence>
<dbReference type="EMBL" id="JAQQWK010000014">
    <property type="protein sequence ID" value="KAK8016580.1"/>
    <property type="molecule type" value="Genomic_DNA"/>
</dbReference>
<reference evidence="2 3" key="1">
    <citation type="submission" date="2023-01" db="EMBL/GenBank/DDBJ databases">
        <title>Analysis of 21 Apiospora genomes using comparative genomics revels a genus with tremendous synthesis potential of carbohydrate active enzymes and secondary metabolites.</title>
        <authorList>
            <person name="Sorensen T."/>
        </authorList>
    </citation>
    <scope>NUCLEOTIDE SEQUENCE [LARGE SCALE GENOMIC DNA]</scope>
    <source>
        <strain evidence="2 3">CBS 33761</strain>
    </source>
</reference>